<dbReference type="EMBL" id="FNHZ01000001">
    <property type="protein sequence ID" value="SDM37479.1"/>
    <property type="molecule type" value="Genomic_DNA"/>
</dbReference>
<keyword evidence="2" id="KW-0472">Membrane</keyword>
<dbReference type="GO" id="GO:0016780">
    <property type="term" value="F:phosphotransferase activity, for other substituted phosphate groups"/>
    <property type="evidence" value="ECO:0007669"/>
    <property type="project" value="TreeGrafter"/>
</dbReference>
<dbReference type="Pfam" id="PF02397">
    <property type="entry name" value="Bac_transf"/>
    <property type="match status" value="1"/>
</dbReference>
<keyword evidence="2" id="KW-1133">Transmembrane helix</keyword>
<evidence type="ECO:0000259" key="3">
    <source>
        <dbReference type="Pfam" id="PF02397"/>
    </source>
</evidence>
<dbReference type="PANTHER" id="PTHR30576">
    <property type="entry name" value="COLANIC BIOSYNTHESIS UDP-GLUCOSE LIPID CARRIER TRANSFERASE"/>
    <property type="match status" value="1"/>
</dbReference>
<dbReference type="RefSeq" id="WP_074520382.1">
    <property type="nucleotide sequence ID" value="NZ_FNHZ01000001.1"/>
</dbReference>
<reference evidence="5" key="1">
    <citation type="submission" date="2016-10" db="EMBL/GenBank/DDBJ databases">
        <authorList>
            <person name="Varghese N."/>
            <person name="Submissions S."/>
        </authorList>
    </citation>
    <scope>NUCLEOTIDE SEQUENCE [LARGE SCALE GENOMIC DNA]</scope>
    <source>
        <strain evidence="5">M83</strain>
    </source>
</reference>
<name>A0A1G9SPU1_9FIRM</name>
<dbReference type="OrthoDB" id="9808602at2"/>
<gene>
    <name evidence="4" type="ORF">SAMN05216544_0045</name>
</gene>
<dbReference type="PANTHER" id="PTHR30576:SF0">
    <property type="entry name" value="UNDECAPRENYL-PHOSPHATE N-ACETYLGALACTOSAMINYL 1-PHOSPHATE TRANSFERASE-RELATED"/>
    <property type="match status" value="1"/>
</dbReference>
<keyword evidence="2" id="KW-0812">Transmembrane</keyword>
<feature type="domain" description="Bacterial sugar transferase" evidence="3">
    <location>
        <begin position="35"/>
        <end position="229"/>
    </location>
</feature>
<keyword evidence="4" id="KW-0808">Transferase</keyword>
<keyword evidence="5" id="KW-1185">Reference proteome</keyword>
<dbReference type="AlphaFoldDB" id="A0A1G9SPU1"/>
<evidence type="ECO:0000256" key="1">
    <source>
        <dbReference type="ARBA" id="ARBA00006464"/>
    </source>
</evidence>
<feature type="transmembrane region" description="Helical" evidence="2">
    <location>
        <begin position="37"/>
        <end position="61"/>
    </location>
</feature>
<dbReference type="Proteomes" id="UP000187651">
    <property type="component" value="Unassembled WGS sequence"/>
</dbReference>
<comment type="similarity">
    <text evidence="1">Belongs to the bacterial sugar transferase family.</text>
</comment>
<protein>
    <submittedName>
        <fullName evidence="4">Sugar transferase involved in LPS biosynthesis (Colanic, teichoic acid)</fullName>
    </submittedName>
</protein>
<evidence type="ECO:0000313" key="5">
    <source>
        <dbReference type="Proteomes" id="UP000187651"/>
    </source>
</evidence>
<organism evidence="4 5">
    <name type="scientific">Lachnospira pectinoschiza</name>
    <dbReference type="NCBI Taxonomy" id="28052"/>
    <lineage>
        <taxon>Bacteria</taxon>
        <taxon>Bacillati</taxon>
        <taxon>Bacillota</taxon>
        <taxon>Clostridia</taxon>
        <taxon>Lachnospirales</taxon>
        <taxon>Lachnospiraceae</taxon>
        <taxon>Lachnospira</taxon>
    </lineage>
</organism>
<sequence length="238" mass="27586">MILRPWTKLPNKMRTKEVYKYYVILEKRKTWLVFKRLIDIIISFIMLVVLIIPMAFIAVAIKLDSRGPVLFLQERVTQYGRVFKIFKFRTMVVNASELGSAVTVDNDNRITKVGKFLRKYRMDEFPQLFNILAGDMTLIGTRPEVAKYVKRYTPEMYATLLLPAGLTSRTSIAYKDEDKILGEVAPDEVDDAYVNEVLPAKMKYNLESIKKFGFFQEMSVLWDTFVSVVGSDKLTVHK</sequence>
<accession>A0A1G9SPU1</accession>
<evidence type="ECO:0000256" key="2">
    <source>
        <dbReference type="SAM" id="Phobius"/>
    </source>
</evidence>
<evidence type="ECO:0000313" key="4">
    <source>
        <dbReference type="EMBL" id="SDM37479.1"/>
    </source>
</evidence>
<proteinExistence type="inferred from homology"/>
<dbReference type="InterPro" id="IPR003362">
    <property type="entry name" value="Bact_transf"/>
</dbReference>